<feature type="region of interest" description="Disordered" evidence="1">
    <location>
        <begin position="308"/>
        <end position="391"/>
    </location>
</feature>
<feature type="region of interest" description="Disordered" evidence="1">
    <location>
        <begin position="233"/>
        <end position="268"/>
    </location>
</feature>
<feature type="compositionally biased region" description="Acidic residues" evidence="1">
    <location>
        <begin position="143"/>
        <end position="158"/>
    </location>
</feature>
<dbReference type="PANTHER" id="PTHR38166:SF1">
    <property type="entry name" value="C2H2-TYPE DOMAIN-CONTAINING PROTEIN"/>
    <property type="match status" value="1"/>
</dbReference>
<feature type="compositionally biased region" description="Basic residues" evidence="1">
    <location>
        <begin position="1"/>
        <end position="12"/>
    </location>
</feature>
<reference evidence="2 3" key="1">
    <citation type="submission" date="2023-01" db="EMBL/GenBank/DDBJ databases">
        <title>Analysis of 21 Apiospora genomes using comparative genomics revels a genus with tremendous synthesis potential of carbohydrate active enzymes and secondary metabolites.</title>
        <authorList>
            <person name="Sorensen T."/>
        </authorList>
    </citation>
    <scope>NUCLEOTIDE SEQUENCE [LARGE SCALE GENOMIC DNA]</scope>
    <source>
        <strain evidence="2 3">CBS 24483</strain>
    </source>
</reference>
<dbReference type="PANTHER" id="PTHR38166">
    <property type="entry name" value="C2H2-TYPE DOMAIN-CONTAINING PROTEIN-RELATED"/>
    <property type="match status" value="1"/>
</dbReference>
<dbReference type="Proteomes" id="UP001391051">
    <property type="component" value="Unassembled WGS sequence"/>
</dbReference>
<proteinExistence type="predicted"/>
<dbReference type="EMBL" id="JAQQWE010000002">
    <property type="protein sequence ID" value="KAK7962386.1"/>
    <property type="molecule type" value="Genomic_DNA"/>
</dbReference>
<evidence type="ECO:0000313" key="2">
    <source>
        <dbReference type="EMBL" id="KAK7962386.1"/>
    </source>
</evidence>
<dbReference type="RefSeq" id="XP_066704497.1">
    <property type="nucleotide sequence ID" value="XM_066839433.1"/>
</dbReference>
<sequence>MPRKPHRNKRPRHPDSVGCHSPSPGPPLASGFENPAERFHQLLSDHVMNHSPAAQDSDNLACPFVKHNPGRYAYVVNSCTETGFKDVGSLRDHIKRVHSRKYGCTECHSHRFNCGKKQLSAAKTKHQSQKECKDAKKKREDREDREDASEPEWMTEEQEREYDKLDLRRSRLDNLEKSFREIYTHLWPECKADLSTIPAHCYGSGFLVSMFVIDQIFEKLSIGSTRRRSLIRLPSQQLPYEQDTTETEDDPSPPPPPEEHLAGMLGTSPFDYPTYVNDPTAAPFMANSNNTSYAHSIYANPGTYHLSSENYSQPGGPLQFNGGSDQFVMSPFYDDSATQADEPRVPPFPYTIPVSTNPSQQDSAYGTNPSDENEGYKTQQQQQQQAHHHYHSAALQVTDWAALHHAGPSGPEHNPPTSDDIHLDEESAVEDFSYLGSYLPN</sequence>
<feature type="compositionally biased region" description="Basic and acidic residues" evidence="1">
    <location>
        <begin position="128"/>
        <end position="142"/>
    </location>
</feature>
<keyword evidence="3" id="KW-1185">Reference proteome</keyword>
<name>A0ABR1QR25_9PEZI</name>
<organism evidence="2 3">
    <name type="scientific">Apiospora aurea</name>
    <dbReference type="NCBI Taxonomy" id="335848"/>
    <lineage>
        <taxon>Eukaryota</taxon>
        <taxon>Fungi</taxon>
        <taxon>Dikarya</taxon>
        <taxon>Ascomycota</taxon>
        <taxon>Pezizomycotina</taxon>
        <taxon>Sordariomycetes</taxon>
        <taxon>Xylariomycetidae</taxon>
        <taxon>Amphisphaeriales</taxon>
        <taxon>Apiosporaceae</taxon>
        <taxon>Apiospora</taxon>
    </lineage>
</organism>
<accession>A0ABR1QR25</accession>
<feature type="region of interest" description="Disordered" evidence="1">
    <location>
        <begin position="1"/>
        <end position="33"/>
    </location>
</feature>
<evidence type="ECO:0000256" key="1">
    <source>
        <dbReference type="SAM" id="MobiDB-lite"/>
    </source>
</evidence>
<comment type="caution">
    <text evidence="2">The sequence shown here is derived from an EMBL/GenBank/DDBJ whole genome shotgun (WGS) entry which is preliminary data.</text>
</comment>
<evidence type="ECO:0000313" key="3">
    <source>
        <dbReference type="Proteomes" id="UP001391051"/>
    </source>
</evidence>
<feature type="compositionally biased region" description="Polar residues" evidence="1">
    <location>
        <begin position="353"/>
        <end position="370"/>
    </location>
</feature>
<feature type="region of interest" description="Disordered" evidence="1">
    <location>
        <begin position="125"/>
        <end position="158"/>
    </location>
</feature>
<protein>
    <recommendedName>
        <fullName evidence="4">C2H2-type domain-containing protein</fullName>
    </recommendedName>
</protein>
<dbReference type="GeneID" id="92072495"/>
<evidence type="ECO:0008006" key="4">
    <source>
        <dbReference type="Google" id="ProtNLM"/>
    </source>
</evidence>
<gene>
    <name evidence="2" type="ORF">PG986_003211</name>
</gene>